<accession>A0A2N9FMV8</accession>
<organism evidence="1">
    <name type="scientific">Fagus sylvatica</name>
    <name type="common">Beechnut</name>
    <dbReference type="NCBI Taxonomy" id="28930"/>
    <lineage>
        <taxon>Eukaryota</taxon>
        <taxon>Viridiplantae</taxon>
        <taxon>Streptophyta</taxon>
        <taxon>Embryophyta</taxon>
        <taxon>Tracheophyta</taxon>
        <taxon>Spermatophyta</taxon>
        <taxon>Magnoliopsida</taxon>
        <taxon>eudicotyledons</taxon>
        <taxon>Gunneridae</taxon>
        <taxon>Pentapetalae</taxon>
        <taxon>rosids</taxon>
        <taxon>fabids</taxon>
        <taxon>Fagales</taxon>
        <taxon>Fagaceae</taxon>
        <taxon>Fagus</taxon>
    </lineage>
</organism>
<evidence type="ECO:0000313" key="1">
    <source>
        <dbReference type="EMBL" id="SPC88602.1"/>
    </source>
</evidence>
<protein>
    <submittedName>
        <fullName evidence="1">Uncharacterized protein</fullName>
    </submittedName>
</protein>
<dbReference type="EMBL" id="OIVN01001003">
    <property type="protein sequence ID" value="SPC88602.1"/>
    <property type="molecule type" value="Genomic_DNA"/>
</dbReference>
<proteinExistence type="predicted"/>
<reference evidence="1" key="1">
    <citation type="submission" date="2018-02" db="EMBL/GenBank/DDBJ databases">
        <authorList>
            <person name="Cohen D.B."/>
            <person name="Kent A.D."/>
        </authorList>
    </citation>
    <scope>NUCLEOTIDE SEQUENCE</scope>
</reference>
<name>A0A2N9FMV8_FAGSY</name>
<dbReference type="AlphaFoldDB" id="A0A2N9FMV8"/>
<gene>
    <name evidence="1" type="ORF">FSB_LOCUS16484</name>
</gene>
<sequence>MVRSRRVAHPPPLFLFSFLFVHHVQVDFVGAQGWFVTLAGYLLFDGEIESCCRGRFTKTLPCGESQNPNRMASDAMENPI</sequence>